<dbReference type="InterPro" id="IPR000772">
    <property type="entry name" value="Ricin_B_lectin"/>
</dbReference>
<proteinExistence type="inferred from homology"/>
<evidence type="ECO:0000256" key="14">
    <source>
        <dbReference type="RuleBase" id="RU361242"/>
    </source>
</evidence>
<evidence type="ECO:0000256" key="12">
    <source>
        <dbReference type="ARBA" id="ARBA00023180"/>
    </source>
</evidence>
<evidence type="ECO:0000313" key="16">
    <source>
        <dbReference type="EMBL" id="KRY35688.1"/>
    </source>
</evidence>
<dbReference type="GO" id="GO:0030246">
    <property type="term" value="F:carbohydrate binding"/>
    <property type="evidence" value="ECO:0007669"/>
    <property type="project" value="UniProtKB-KW"/>
</dbReference>
<dbReference type="AlphaFoldDB" id="A0A0V1BFU0"/>
<dbReference type="SUPFAM" id="SSF50370">
    <property type="entry name" value="Ricin B-like lectins"/>
    <property type="match status" value="1"/>
</dbReference>
<dbReference type="STRING" id="6334.A0A0V1BFU0"/>
<dbReference type="CDD" id="cd02510">
    <property type="entry name" value="pp-GalNAc-T"/>
    <property type="match status" value="1"/>
</dbReference>
<feature type="transmembrane region" description="Helical" evidence="14">
    <location>
        <begin position="67"/>
        <end position="85"/>
    </location>
</feature>
<dbReference type="PROSITE" id="PS50231">
    <property type="entry name" value="RICIN_B_LECTIN"/>
    <property type="match status" value="1"/>
</dbReference>
<dbReference type="InterPro" id="IPR045885">
    <property type="entry name" value="GalNAc-T"/>
</dbReference>
<keyword evidence="17" id="KW-1185">Reference proteome</keyword>
<evidence type="ECO:0000256" key="2">
    <source>
        <dbReference type="ARBA" id="ARBA00004323"/>
    </source>
</evidence>
<evidence type="ECO:0000256" key="7">
    <source>
        <dbReference type="ARBA" id="ARBA00022968"/>
    </source>
</evidence>
<dbReference type="InterPro" id="IPR035992">
    <property type="entry name" value="Ricin_B-like_lectins"/>
</dbReference>
<evidence type="ECO:0000313" key="17">
    <source>
        <dbReference type="Proteomes" id="UP000054776"/>
    </source>
</evidence>
<evidence type="ECO:0000256" key="4">
    <source>
        <dbReference type="ARBA" id="ARBA00005680"/>
    </source>
</evidence>
<dbReference type="GO" id="GO:0004653">
    <property type="term" value="F:polypeptide N-acetylgalactosaminyltransferase activity"/>
    <property type="evidence" value="ECO:0007669"/>
    <property type="project" value="TreeGrafter"/>
</dbReference>
<dbReference type="PANTHER" id="PTHR11675:SF134">
    <property type="entry name" value="N-ACETYLGALACTOSAMINYLTRANSFERASE 4-RELATED"/>
    <property type="match status" value="1"/>
</dbReference>
<dbReference type="eggNOG" id="KOG3736">
    <property type="taxonomic scope" value="Eukaryota"/>
</dbReference>
<keyword evidence="5 14" id="KW-0812">Transmembrane</keyword>
<keyword evidence="10 14" id="KW-0472">Membrane</keyword>
<keyword evidence="13 14" id="KW-0464">Manganese</keyword>
<evidence type="ECO:0000256" key="1">
    <source>
        <dbReference type="ARBA" id="ARBA00001936"/>
    </source>
</evidence>
<evidence type="ECO:0000256" key="3">
    <source>
        <dbReference type="ARBA" id="ARBA00004922"/>
    </source>
</evidence>
<dbReference type="InterPro" id="IPR001173">
    <property type="entry name" value="Glyco_trans_2-like"/>
</dbReference>
<dbReference type="Gene3D" id="2.80.10.50">
    <property type="match status" value="1"/>
</dbReference>
<keyword evidence="14 16" id="KW-0808">Transferase</keyword>
<dbReference type="EMBL" id="JYDH01000051">
    <property type="protein sequence ID" value="KRY35688.1"/>
    <property type="molecule type" value="Genomic_DNA"/>
</dbReference>
<evidence type="ECO:0000256" key="13">
    <source>
        <dbReference type="ARBA" id="ARBA00023211"/>
    </source>
</evidence>
<dbReference type="GO" id="GO:0000139">
    <property type="term" value="C:Golgi membrane"/>
    <property type="evidence" value="ECO:0007669"/>
    <property type="project" value="UniProtKB-SubCell"/>
</dbReference>
<name>A0A0V1BFU0_TRISP</name>
<comment type="pathway">
    <text evidence="3 14">Protein modification; protein glycosylation.</text>
</comment>
<comment type="similarity">
    <text evidence="4 14">Belongs to the glycosyltransferase 2 family. GalNAc-T subfamily.</text>
</comment>
<evidence type="ECO:0000256" key="11">
    <source>
        <dbReference type="ARBA" id="ARBA00023157"/>
    </source>
</evidence>
<reference evidence="16 17" key="1">
    <citation type="submission" date="2015-01" db="EMBL/GenBank/DDBJ databases">
        <title>Evolution of Trichinella species and genotypes.</title>
        <authorList>
            <person name="Korhonen P.K."/>
            <person name="Edoardo P."/>
            <person name="Giuseppe L.R."/>
            <person name="Gasser R.B."/>
        </authorList>
    </citation>
    <scope>NUCLEOTIDE SEQUENCE [LARGE SCALE GENOMIC DNA]</scope>
    <source>
        <strain evidence="16">ISS3</strain>
    </source>
</reference>
<evidence type="ECO:0000256" key="6">
    <source>
        <dbReference type="ARBA" id="ARBA00022734"/>
    </source>
</evidence>
<dbReference type="Pfam" id="PF00535">
    <property type="entry name" value="Glycos_transf_2"/>
    <property type="match status" value="1"/>
</dbReference>
<dbReference type="SMART" id="SM00458">
    <property type="entry name" value="RICIN"/>
    <property type="match status" value="1"/>
</dbReference>
<protein>
    <recommendedName>
        <fullName evidence="14">Polypeptide N-acetylgalactosaminyltransferase</fullName>
        <ecNumber evidence="14">2.4.1.-</ecNumber>
    </recommendedName>
    <alternativeName>
        <fullName evidence="14">Protein-UDP acetylgalactosaminyltransferase</fullName>
    </alternativeName>
</protein>
<dbReference type="FunFam" id="3.90.550.10:FF:000029">
    <property type="entry name" value="Polypeptide N-acetylgalactosaminyltransferase"/>
    <property type="match status" value="1"/>
</dbReference>
<dbReference type="EC" id="2.4.1.-" evidence="14"/>
<dbReference type="InterPro" id="IPR029044">
    <property type="entry name" value="Nucleotide-diphossugar_trans"/>
</dbReference>
<keyword evidence="14" id="KW-0328">Glycosyltransferase</keyword>
<evidence type="ECO:0000259" key="15">
    <source>
        <dbReference type="SMART" id="SM00458"/>
    </source>
</evidence>
<comment type="subcellular location">
    <subcellularLocation>
        <location evidence="2 14">Golgi apparatus membrane</location>
        <topology evidence="2 14">Single-pass type II membrane protein</topology>
    </subcellularLocation>
</comment>
<dbReference type="Proteomes" id="UP000054776">
    <property type="component" value="Unassembled WGS sequence"/>
</dbReference>
<keyword evidence="12" id="KW-0325">Glycoprotein</keyword>
<feature type="domain" description="Ricin B lectin" evidence="15">
    <location>
        <begin position="510"/>
        <end position="638"/>
    </location>
</feature>
<sequence>MEVDYLLQNQYLVPTNVAIFSWIYQITWQTFLTNRVTFAEKFGVLASVYYYHYYKIMALGRWLRRRLVLSIGCVFGGAFLLLSYFNSGSSELDIAQLVQPSSIQLDKHFIDNVDGKIDWEDYAQRASDSARQGPGEQGEAFYLPNVSSVDHKKGILYKSNGFNALVSDYLALNRSIKDLRPKQCIGRSYLAKLEKVSVVIPFYNEHWTTLLRTVHSVVNRSPVELLQEVILADDFSDKPFLKQPLEAYVRDTWPGLVRIVRARKREGLIRARLLGSKAAISSVLVFLDSHSECGYNWLPPLLEPVALNYRTVTCPFVDVIDHSTFLYRLQDQGARGSFDWELYYKRLPLLPEDAAYPDRPFNSPVMAGGYFAISTKWFWELGGYDEGLDIWGGEQYELSFKIWQCGGTLIDVPCSHVGHIYREFSPFANPGAGDFVGRNYKRVAEVWMDEYKEYVYMRRPHYRKLDPGDISKQKEIRKRLGCKPFKWFMQVIAFDQSVRYPPVEMVDVREGEIRSIQSGMCVTVQYVVEHGVVGMADCKKGHDDAAVGEQFFKYTTRKEIKFRNRRLCFDVPENKVKAPVILYPCHDMQGNQAWRYNSKTMQIVHPVTNMCLDADFSRREVFMQSCNLNLLSQRWSFGAIVDS</sequence>
<dbReference type="PANTHER" id="PTHR11675">
    <property type="entry name" value="N-ACETYLGALACTOSAMINYLTRANSFERASE"/>
    <property type="match status" value="1"/>
</dbReference>
<keyword evidence="8 14" id="KW-1133">Transmembrane helix</keyword>
<dbReference type="InParanoid" id="A0A0V1BFU0"/>
<dbReference type="UniPathway" id="UPA00378"/>
<dbReference type="GO" id="GO:0006493">
    <property type="term" value="P:protein O-linked glycosylation"/>
    <property type="evidence" value="ECO:0007669"/>
    <property type="project" value="TreeGrafter"/>
</dbReference>
<dbReference type="Gene3D" id="3.90.550.10">
    <property type="entry name" value="Spore Coat Polysaccharide Biosynthesis Protein SpsA, Chain A"/>
    <property type="match status" value="1"/>
</dbReference>
<evidence type="ECO:0000256" key="10">
    <source>
        <dbReference type="ARBA" id="ARBA00023136"/>
    </source>
</evidence>
<evidence type="ECO:0000256" key="8">
    <source>
        <dbReference type="ARBA" id="ARBA00022989"/>
    </source>
</evidence>
<comment type="cofactor">
    <cofactor evidence="1 14">
        <name>Mn(2+)</name>
        <dbReference type="ChEBI" id="CHEBI:29035"/>
    </cofactor>
</comment>
<keyword evidence="11 14" id="KW-1015">Disulfide bond</keyword>
<dbReference type="OrthoDB" id="6159198at2759"/>
<comment type="caution">
    <text evidence="16">The sequence shown here is derived from an EMBL/GenBank/DDBJ whole genome shotgun (WGS) entry which is preliminary data.</text>
</comment>
<gene>
    <name evidence="16" type="primary">gly-10</name>
    <name evidence="16" type="ORF">T01_15512</name>
</gene>
<keyword evidence="7" id="KW-0735">Signal-anchor</keyword>
<keyword evidence="9 14" id="KW-0333">Golgi apparatus</keyword>
<dbReference type="SUPFAM" id="SSF53448">
    <property type="entry name" value="Nucleotide-diphospho-sugar transferases"/>
    <property type="match status" value="1"/>
</dbReference>
<evidence type="ECO:0000256" key="5">
    <source>
        <dbReference type="ARBA" id="ARBA00022692"/>
    </source>
</evidence>
<accession>A0A0V1BFU0</accession>
<evidence type="ECO:0000256" key="9">
    <source>
        <dbReference type="ARBA" id="ARBA00023034"/>
    </source>
</evidence>
<organism evidence="16 17">
    <name type="scientific">Trichinella spiralis</name>
    <name type="common">Trichina worm</name>
    <dbReference type="NCBI Taxonomy" id="6334"/>
    <lineage>
        <taxon>Eukaryota</taxon>
        <taxon>Metazoa</taxon>
        <taxon>Ecdysozoa</taxon>
        <taxon>Nematoda</taxon>
        <taxon>Enoplea</taxon>
        <taxon>Dorylaimia</taxon>
        <taxon>Trichinellida</taxon>
        <taxon>Trichinellidae</taxon>
        <taxon>Trichinella</taxon>
    </lineage>
</organism>
<dbReference type="CDD" id="cd23439">
    <property type="entry name" value="beta-trefoil_Ricin_GALNT10-like"/>
    <property type="match status" value="1"/>
</dbReference>
<dbReference type="Pfam" id="PF00652">
    <property type="entry name" value="Ricin_B_lectin"/>
    <property type="match status" value="1"/>
</dbReference>
<keyword evidence="6 14" id="KW-0430">Lectin</keyword>
<dbReference type="FunCoup" id="A0A0V1BFU0">
    <property type="interactions" value="485"/>
</dbReference>